<evidence type="ECO:0000313" key="2">
    <source>
        <dbReference type="EMBL" id="CAE6375582.1"/>
    </source>
</evidence>
<feature type="region of interest" description="Disordered" evidence="1">
    <location>
        <begin position="21"/>
        <end position="47"/>
    </location>
</feature>
<dbReference type="Proteomes" id="UP000663843">
    <property type="component" value="Unassembled WGS sequence"/>
</dbReference>
<comment type="caution">
    <text evidence="2">The sequence shown here is derived from an EMBL/GenBank/DDBJ whole genome shotgun (WGS) entry which is preliminary data.</text>
</comment>
<organism evidence="2 3">
    <name type="scientific">Rhizoctonia solani</name>
    <dbReference type="NCBI Taxonomy" id="456999"/>
    <lineage>
        <taxon>Eukaryota</taxon>
        <taxon>Fungi</taxon>
        <taxon>Dikarya</taxon>
        <taxon>Basidiomycota</taxon>
        <taxon>Agaricomycotina</taxon>
        <taxon>Agaricomycetes</taxon>
        <taxon>Cantharellales</taxon>
        <taxon>Ceratobasidiaceae</taxon>
        <taxon>Rhizoctonia</taxon>
    </lineage>
</organism>
<feature type="region of interest" description="Disordered" evidence="1">
    <location>
        <begin position="181"/>
        <end position="214"/>
    </location>
</feature>
<protein>
    <submittedName>
        <fullName evidence="2">Uncharacterized protein</fullName>
    </submittedName>
</protein>
<gene>
    <name evidence="2" type="ORF">RDB_LOCUS20969</name>
</gene>
<evidence type="ECO:0000256" key="1">
    <source>
        <dbReference type="SAM" id="MobiDB-lite"/>
    </source>
</evidence>
<dbReference type="EMBL" id="CAJMWT010001059">
    <property type="protein sequence ID" value="CAE6375582.1"/>
    <property type="molecule type" value="Genomic_DNA"/>
</dbReference>
<evidence type="ECO:0000313" key="3">
    <source>
        <dbReference type="Proteomes" id="UP000663843"/>
    </source>
</evidence>
<feature type="region of interest" description="Disordered" evidence="1">
    <location>
        <begin position="357"/>
        <end position="380"/>
    </location>
</feature>
<feature type="compositionally biased region" description="Basic and acidic residues" evidence="1">
    <location>
        <begin position="357"/>
        <end position="371"/>
    </location>
</feature>
<sequence length="380" mass="44220">MSVSEELLAFRENFGVRRVLMPFTRQKSTNSSPPQESKTRPKPAAKIQPVRLRGHLQGLVNVAPDSAHIPINTSLPPLVFPDGTPVQRPSTFRPLYLTERLAKHLNIYVNEPYVITRSVELFGSPWSAKWVANLSVRDLTKETIVTHTNNFLSVLPWHHAPVKPLMDAAWAEHLKAMQNPRLRYGTDDPTNPSWPSDTPKPQDLSLSWSGSAERDSPQTYRTYLALGKQTYPRPKRIDRFYAWDSHLILIFASPAARRAVMAAYAWWMRRKMVDAYREKDEPGEPVLLPPVNKEELTLGEVPIGSEEREAMRWAREVGWRPEYRIRPYRGRRNKNDDGEGWYETEIEARKRARERKRELEREQLEAAEREQTRRRRRLGF</sequence>
<accession>A0A8H2ZY45</accession>
<feature type="compositionally biased region" description="Polar residues" evidence="1">
    <location>
        <begin position="25"/>
        <end position="36"/>
    </location>
</feature>
<reference evidence="2" key="1">
    <citation type="submission" date="2021-01" db="EMBL/GenBank/DDBJ databases">
        <authorList>
            <person name="Kaushik A."/>
        </authorList>
    </citation>
    <scope>NUCLEOTIDE SEQUENCE</scope>
    <source>
        <strain evidence="2">AG2-2IIIB</strain>
    </source>
</reference>
<dbReference type="AlphaFoldDB" id="A0A8H2ZY45"/>
<proteinExistence type="predicted"/>
<name>A0A8H2ZY45_9AGAM</name>